<protein>
    <submittedName>
        <fullName evidence="2">Uncharacterized protein</fullName>
    </submittedName>
</protein>
<dbReference type="AlphaFoldDB" id="A0A3M7TL69"/>
<sequence length="65" mass="7278">MGFLNRAGGTKNKERQCHMNRSMVDGNPAIPAHIHTAHQGKIIPKIAVTGQATYNYDRYYSFGNE</sequence>
<name>A0A3M7TL69_9BACI</name>
<reference evidence="2 3" key="1">
    <citation type="submission" date="2018-10" db="EMBL/GenBank/DDBJ databases">
        <title>Bacillus Keqinensis sp. nov., a moderately halophilic bacterium isolated from a saline-alkaline lake.</title>
        <authorList>
            <person name="Wang H."/>
        </authorList>
    </citation>
    <scope>NUCLEOTIDE SEQUENCE [LARGE SCALE GENOMIC DNA]</scope>
    <source>
        <strain evidence="2 3">KQ-3</strain>
    </source>
</reference>
<dbReference type="Proteomes" id="UP000278746">
    <property type="component" value="Unassembled WGS sequence"/>
</dbReference>
<comment type="caution">
    <text evidence="2">The sequence shown here is derived from an EMBL/GenBank/DDBJ whole genome shotgun (WGS) entry which is preliminary data.</text>
</comment>
<keyword evidence="3" id="KW-1185">Reference proteome</keyword>
<evidence type="ECO:0000313" key="3">
    <source>
        <dbReference type="Proteomes" id="UP000278746"/>
    </source>
</evidence>
<evidence type="ECO:0000256" key="1">
    <source>
        <dbReference type="SAM" id="MobiDB-lite"/>
    </source>
</evidence>
<proteinExistence type="predicted"/>
<dbReference type="EMBL" id="RHIB01000005">
    <property type="protein sequence ID" value="RNA66019.1"/>
    <property type="molecule type" value="Genomic_DNA"/>
</dbReference>
<evidence type="ECO:0000313" key="2">
    <source>
        <dbReference type="EMBL" id="RNA66019.1"/>
    </source>
</evidence>
<feature type="region of interest" description="Disordered" evidence="1">
    <location>
        <begin position="1"/>
        <end position="30"/>
    </location>
</feature>
<accession>A0A3M7TL69</accession>
<gene>
    <name evidence="2" type="ORF">EBO34_19905</name>
</gene>
<organism evidence="2 3">
    <name type="scientific">Alteribacter keqinensis</name>
    <dbReference type="NCBI Taxonomy" id="2483800"/>
    <lineage>
        <taxon>Bacteria</taxon>
        <taxon>Bacillati</taxon>
        <taxon>Bacillota</taxon>
        <taxon>Bacilli</taxon>
        <taxon>Bacillales</taxon>
        <taxon>Bacillaceae</taxon>
        <taxon>Alteribacter</taxon>
    </lineage>
</organism>